<protein>
    <submittedName>
        <fullName evidence="1">Isocitrate lyase</fullName>
    </submittedName>
</protein>
<dbReference type="Proteomes" id="UP000032142">
    <property type="component" value="Unassembled WGS sequence"/>
</dbReference>
<keyword evidence="2" id="KW-1185">Reference proteome</keyword>
<dbReference type="GO" id="GO:0016829">
    <property type="term" value="F:lyase activity"/>
    <property type="evidence" value="ECO:0007669"/>
    <property type="project" value="UniProtKB-KW"/>
</dbReference>
<gene>
    <name evidence="1" type="ORF">F383_24698</name>
</gene>
<name>A0A0B0MLI9_GOSAR</name>
<dbReference type="EMBL" id="JRRC01316096">
    <property type="protein sequence ID" value="KHG02998.1"/>
    <property type="molecule type" value="Genomic_DNA"/>
</dbReference>
<comment type="caution">
    <text evidence="1">The sequence shown here is derived from an EMBL/GenBank/DDBJ whole genome shotgun (WGS) entry which is preliminary data.</text>
</comment>
<evidence type="ECO:0000313" key="2">
    <source>
        <dbReference type="Proteomes" id="UP000032142"/>
    </source>
</evidence>
<proteinExistence type="predicted"/>
<reference evidence="2" key="1">
    <citation type="submission" date="2014-09" db="EMBL/GenBank/DDBJ databases">
        <authorList>
            <person name="Mudge J."/>
            <person name="Ramaraj T."/>
            <person name="Lindquist I.E."/>
            <person name="Bharti A.K."/>
            <person name="Sundararajan A."/>
            <person name="Cameron C.T."/>
            <person name="Woodward J.E."/>
            <person name="May G.D."/>
            <person name="Brubaker C."/>
            <person name="Broadhvest J."/>
            <person name="Wilkins T.A."/>
        </authorList>
    </citation>
    <scope>NUCLEOTIDE SEQUENCE</scope>
    <source>
        <strain evidence="2">cv. AKA8401</strain>
    </source>
</reference>
<accession>A0A0B0MLI9</accession>
<sequence>MQNRFCYYGSAPSSLTTKPDADMKFYSLKSATKDSTLLVRALIENLGYNRKMWLLSSSP</sequence>
<dbReference type="AlphaFoldDB" id="A0A0B0MLI9"/>
<organism evidence="1 2">
    <name type="scientific">Gossypium arboreum</name>
    <name type="common">Tree cotton</name>
    <name type="synonym">Gossypium nanking</name>
    <dbReference type="NCBI Taxonomy" id="29729"/>
    <lineage>
        <taxon>Eukaryota</taxon>
        <taxon>Viridiplantae</taxon>
        <taxon>Streptophyta</taxon>
        <taxon>Embryophyta</taxon>
        <taxon>Tracheophyta</taxon>
        <taxon>Spermatophyta</taxon>
        <taxon>Magnoliopsida</taxon>
        <taxon>eudicotyledons</taxon>
        <taxon>Gunneridae</taxon>
        <taxon>Pentapetalae</taxon>
        <taxon>rosids</taxon>
        <taxon>malvids</taxon>
        <taxon>Malvales</taxon>
        <taxon>Malvaceae</taxon>
        <taxon>Malvoideae</taxon>
        <taxon>Gossypium</taxon>
    </lineage>
</organism>
<evidence type="ECO:0000313" key="1">
    <source>
        <dbReference type="EMBL" id="KHG02998.1"/>
    </source>
</evidence>
<keyword evidence="1" id="KW-0456">Lyase</keyword>